<dbReference type="Proteomes" id="UP001198983">
    <property type="component" value="Chromosome"/>
</dbReference>
<proteinExistence type="predicted"/>
<dbReference type="GO" id="GO:0008289">
    <property type="term" value="F:lipid binding"/>
    <property type="evidence" value="ECO:0007669"/>
    <property type="project" value="UniProtKB-KW"/>
</dbReference>
<dbReference type="Pfam" id="PF02645">
    <property type="entry name" value="DegV"/>
    <property type="match status" value="1"/>
</dbReference>
<accession>A0AAX2ZF86</accession>
<dbReference type="Gene3D" id="3.40.50.10170">
    <property type="match status" value="1"/>
</dbReference>
<dbReference type="KEGG" id="tem:JW646_00670"/>
<dbReference type="EMBL" id="CP081135">
    <property type="protein sequence ID" value="UEL47998.1"/>
    <property type="molecule type" value="Genomic_DNA"/>
</dbReference>
<dbReference type="RefSeq" id="WP_228416215.1">
    <property type="nucleotide sequence ID" value="NZ_CP081135.1"/>
</dbReference>
<sequence>MAIKVVTDSTSYIPKEYVDKYDIKIVSLNVVMDGESRREVDIDNKYFYEEMSKVNEIPKSSQPIPEEMLSGFESIVKNGDSIVGIFLSSKMSGTYSNANMIKNMIIEDYPEADIHIIDSKTNCMQMGFAAIKAGEIASEGKNIYEVIEAANHVLNNSRFLFTPETLEYLKKGGRIGGAAALFGNLLQIKPILTVVDGETSVFKKVRTRKKAVEEIVETVLNDIESKGLGDVMVHHINCEKEGLKLANVLENKLGKKVRVESIGPVIGLHVGPGSIGIAYYTM</sequence>
<dbReference type="PANTHER" id="PTHR33434:SF2">
    <property type="entry name" value="FATTY ACID-BINDING PROTEIN TM_1468"/>
    <property type="match status" value="1"/>
</dbReference>
<dbReference type="PANTHER" id="PTHR33434">
    <property type="entry name" value="DEGV DOMAIN-CONTAINING PROTEIN DR_1986-RELATED"/>
    <property type="match status" value="1"/>
</dbReference>
<keyword evidence="3" id="KW-1185">Reference proteome</keyword>
<organism evidence="2 3">
    <name type="scientific">Terrisporobacter hibernicus</name>
    <dbReference type="NCBI Taxonomy" id="2813371"/>
    <lineage>
        <taxon>Bacteria</taxon>
        <taxon>Bacillati</taxon>
        <taxon>Bacillota</taxon>
        <taxon>Clostridia</taxon>
        <taxon>Peptostreptococcales</taxon>
        <taxon>Peptostreptococcaceae</taxon>
        <taxon>Terrisporobacter</taxon>
    </lineage>
</organism>
<dbReference type="InterPro" id="IPR050270">
    <property type="entry name" value="DegV_domain_contain"/>
</dbReference>
<evidence type="ECO:0000313" key="2">
    <source>
        <dbReference type="EMBL" id="UEL47998.1"/>
    </source>
</evidence>
<dbReference type="InterPro" id="IPR003797">
    <property type="entry name" value="DegV"/>
</dbReference>
<gene>
    <name evidence="2" type="ORF">JW646_00670</name>
</gene>
<evidence type="ECO:0000313" key="3">
    <source>
        <dbReference type="Proteomes" id="UP001198983"/>
    </source>
</evidence>
<evidence type="ECO:0000256" key="1">
    <source>
        <dbReference type="ARBA" id="ARBA00023121"/>
    </source>
</evidence>
<dbReference type="SUPFAM" id="SSF82549">
    <property type="entry name" value="DAK1/DegV-like"/>
    <property type="match status" value="1"/>
</dbReference>
<reference evidence="2 3" key="1">
    <citation type="journal article" date="2023" name="Int. J. Syst. Evol. Microbiol.">
        <title>Terrisporobacter hibernicus sp. nov., isolated from bovine faeces in Northern Ireland.</title>
        <authorList>
            <person name="Mitchell M."/>
            <person name="Nguyen S.V."/>
            <person name="Connor M."/>
            <person name="Fairley D.J."/>
            <person name="Donoghue O."/>
            <person name="Marshall H."/>
            <person name="Koolman L."/>
            <person name="McMullan G."/>
            <person name="Schaffer K.E."/>
            <person name="McGrath J.W."/>
            <person name="Fanning S."/>
        </authorList>
    </citation>
    <scope>NUCLEOTIDE SEQUENCE [LARGE SCALE GENOMIC DNA]</scope>
    <source>
        <strain evidence="2 3">MCA3</strain>
    </source>
</reference>
<dbReference type="InterPro" id="IPR043168">
    <property type="entry name" value="DegV_C"/>
</dbReference>
<keyword evidence="1" id="KW-0446">Lipid-binding</keyword>
<dbReference type="NCBIfam" id="TIGR00762">
    <property type="entry name" value="DegV"/>
    <property type="match status" value="1"/>
</dbReference>
<protein>
    <submittedName>
        <fullName evidence="2">DegV family protein</fullName>
    </submittedName>
</protein>
<name>A0AAX2ZF86_9FIRM</name>
<dbReference type="PROSITE" id="PS51482">
    <property type="entry name" value="DEGV"/>
    <property type="match status" value="1"/>
</dbReference>
<dbReference type="Gene3D" id="3.30.1180.10">
    <property type="match status" value="1"/>
</dbReference>
<dbReference type="AlphaFoldDB" id="A0AAX2ZF86"/>